<dbReference type="KEGG" id="rbc:BN938_1870"/>
<protein>
    <submittedName>
        <fullName evidence="1">Uncharacterized protein</fullName>
    </submittedName>
</protein>
<sequence length="39" mass="4559">MFATMLPTCIQKQTPNTNIEAVIEDYEQISKPFPVRFEK</sequence>
<evidence type="ECO:0000313" key="1">
    <source>
        <dbReference type="EMBL" id="CDN31950.1"/>
    </source>
</evidence>
<organism evidence="1 2">
    <name type="scientific">Mucinivorans hirudinis</name>
    <dbReference type="NCBI Taxonomy" id="1433126"/>
    <lineage>
        <taxon>Bacteria</taxon>
        <taxon>Pseudomonadati</taxon>
        <taxon>Bacteroidota</taxon>
        <taxon>Bacteroidia</taxon>
        <taxon>Bacteroidales</taxon>
        <taxon>Rikenellaceae</taxon>
        <taxon>Mucinivorans</taxon>
    </lineage>
</organism>
<name>A0A060R8T7_9BACT</name>
<proteinExistence type="predicted"/>
<accession>A0A060R8T7</accession>
<gene>
    <name evidence="1" type="ORF">BN938_1870</name>
</gene>
<reference evidence="1 2" key="1">
    <citation type="journal article" date="2015" name="Genome Announc.">
        <title>Complete Genome Sequence of the Novel Leech Symbiont Mucinivorans hirudinis M3T.</title>
        <authorList>
            <person name="Nelson M.C."/>
            <person name="Bomar L."/>
            <person name="Graf J."/>
        </authorList>
    </citation>
    <scope>NUCLEOTIDE SEQUENCE [LARGE SCALE GENOMIC DNA]</scope>
    <source>
        <strain evidence="2">M3</strain>
    </source>
</reference>
<evidence type="ECO:0000313" key="2">
    <source>
        <dbReference type="Proteomes" id="UP000027616"/>
    </source>
</evidence>
<dbReference type="AlphaFoldDB" id="A0A060R8T7"/>
<keyword evidence="2" id="KW-1185">Reference proteome</keyword>
<dbReference type="Proteomes" id="UP000027616">
    <property type="component" value="Chromosome I"/>
</dbReference>
<dbReference type="HOGENOM" id="CLU_3312941_0_0_10"/>
<dbReference type="EMBL" id="HG934468">
    <property type="protein sequence ID" value="CDN31950.1"/>
    <property type="molecule type" value="Genomic_DNA"/>
</dbReference>